<organism evidence="1 2">
    <name type="scientific">Candidatus Moduliflexus flocculans</name>
    <dbReference type="NCBI Taxonomy" id="1499966"/>
    <lineage>
        <taxon>Bacteria</taxon>
        <taxon>Candidatus Moduliflexota</taxon>
        <taxon>Candidatus Moduliflexia</taxon>
        <taxon>Candidatus Moduliflexales</taxon>
        <taxon>Candidatus Moduliflexaceae</taxon>
    </lineage>
</organism>
<dbReference type="SUPFAM" id="SSF56112">
    <property type="entry name" value="Protein kinase-like (PK-like)"/>
    <property type="match status" value="1"/>
</dbReference>
<dbReference type="EMBL" id="DF820460">
    <property type="protein sequence ID" value="GAK54175.1"/>
    <property type="molecule type" value="Genomic_DNA"/>
</dbReference>
<gene>
    <name evidence="1" type="ORF">U14_05454</name>
</gene>
<dbReference type="Proteomes" id="UP000030700">
    <property type="component" value="Unassembled WGS sequence"/>
</dbReference>
<sequence>MRMIHEHDIEKIVKEHLGHDVQFQRKERIKESPRSVIDRYHFSNDSSIPYSIICKSYQEQTQEAVVYAYFHAHHLFNDVILYAGSEQNQAFILLHDLSQTHQNISSWNPPVAQAQLEWIIHQIAWFHSRNWRNYADLVQLLGLPWHLQSMCQYRQYLDHLRRDALEFKHHAPFPMTQEHFACYDHALDYLHDHASFLFEHLHENSLFTFIHGDLNVCNLYYPLDQQGDIVMLDYEALRVGLFTDDFVMLFIHDLYHGVAVTQQVYRIFYHQLPDDIRTSLTPELFAYSLRTSLSDGLFFPMKLFTHFGVNDRELVMKSLDAYEHLVYSQNVGISEYSISCRASTGSARDVL</sequence>
<dbReference type="HOGENOM" id="CLU_789069_0_0_0"/>
<dbReference type="InterPro" id="IPR011009">
    <property type="entry name" value="Kinase-like_dom_sf"/>
</dbReference>
<evidence type="ECO:0000313" key="2">
    <source>
        <dbReference type="Proteomes" id="UP000030700"/>
    </source>
</evidence>
<dbReference type="AlphaFoldDB" id="A0A081BRZ4"/>
<evidence type="ECO:0008006" key="3">
    <source>
        <dbReference type="Google" id="ProtNLM"/>
    </source>
</evidence>
<dbReference type="STRING" id="1499966.U14_05454"/>
<name>A0A081BRZ4_9BACT</name>
<keyword evidence="2" id="KW-1185">Reference proteome</keyword>
<accession>A0A081BRZ4</accession>
<protein>
    <recommendedName>
        <fullName evidence="3">Aminoglycoside phosphotransferase domain-containing protein</fullName>
    </recommendedName>
</protein>
<reference evidence="1 2" key="1">
    <citation type="journal article" date="2015" name="PeerJ">
        <title>First genomic representation of candidate bacterial phylum KSB3 points to enhanced environmental sensing as a trigger of wastewater bulking.</title>
        <authorList>
            <person name="Sekiguchi Y."/>
            <person name="Ohashi A."/>
            <person name="Parks D.H."/>
            <person name="Yamauchi T."/>
            <person name="Tyson G.W."/>
            <person name="Hugenholtz P."/>
        </authorList>
    </citation>
    <scope>NUCLEOTIDE SEQUENCE [LARGE SCALE GENOMIC DNA]</scope>
</reference>
<evidence type="ECO:0000313" key="1">
    <source>
        <dbReference type="EMBL" id="GAK54175.1"/>
    </source>
</evidence>
<proteinExistence type="predicted"/>